<organism evidence="11 12">
    <name type="scientific">Acetobacteroides hydrogenigenes</name>
    <dbReference type="NCBI Taxonomy" id="979970"/>
    <lineage>
        <taxon>Bacteria</taxon>
        <taxon>Pseudomonadati</taxon>
        <taxon>Bacteroidota</taxon>
        <taxon>Bacteroidia</taxon>
        <taxon>Bacteroidales</taxon>
        <taxon>Rikenellaceae</taxon>
        <taxon>Acetobacteroides</taxon>
    </lineage>
</organism>
<evidence type="ECO:0000313" key="12">
    <source>
        <dbReference type="Proteomes" id="UP000294830"/>
    </source>
</evidence>
<dbReference type="Pfam" id="PF00728">
    <property type="entry name" value="Glyco_hydro_20"/>
    <property type="match status" value="1"/>
</dbReference>
<evidence type="ECO:0000259" key="8">
    <source>
        <dbReference type="Pfam" id="PF00728"/>
    </source>
</evidence>
<dbReference type="PROSITE" id="PS51257">
    <property type="entry name" value="PROKAR_LIPOPROTEIN"/>
    <property type="match status" value="1"/>
</dbReference>
<feature type="domain" description="Glycoside hydrolase family 20 catalytic" evidence="8">
    <location>
        <begin position="157"/>
        <end position="510"/>
    </location>
</feature>
<dbReference type="PANTHER" id="PTHR22600:SF57">
    <property type="entry name" value="BETA-N-ACETYLHEXOSAMINIDASE"/>
    <property type="match status" value="1"/>
</dbReference>
<dbReference type="SUPFAM" id="SSF51445">
    <property type="entry name" value="(Trans)glycosidases"/>
    <property type="match status" value="1"/>
</dbReference>
<gene>
    <name evidence="11" type="ORF">CLV25_1218</name>
</gene>
<accession>A0A4R2EDL1</accession>
<dbReference type="PRINTS" id="PR00738">
    <property type="entry name" value="GLHYDRLASE20"/>
</dbReference>
<dbReference type="GO" id="GO:0030203">
    <property type="term" value="P:glycosaminoglycan metabolic process"/>
    <property type="evidence" value="ECO:0007669"/>
    <property type="project" value="TreeGrafter"/>
</dbReference>
<dbReference type="GO" id="GO:0004563">
    <property type="term" value="F:beta-N-acetylhexosaminidase activity"/>
    <property type="evidence" value="ECO:0007669"/>
    <property type="project" value="UniProtKB-EC"/>
</dbReference>
<protein>
    <recommendedName>
        <fullName evidence="3">beta-N-acetylhexosaminidase</fullName>
        <ecNumber evidence="3">3.2.1.52</ecNumber>
    </recommendedName>
</protein>
<dbReference type="Proteomes" id="UP000294830">
    <property type="component" value="Unassembled WGS sequence"/>
</dbReference>
<dbReference type="EC" id="3.2.1.52" evidence="3"/>
<keyword evidence="5" id="KW-0326">Glycosidase</keyword>
<comment type="caution">
    <text evidence="11">The sequence shown here is derived from an EMBL/GenBank/DDBJ whole genome shotgun (WGS) entry which is preliminary data.</text>
</comment>
<evidence type="ECO:0000313" key="11">
    <source>
        <dbReference type="EMBL" id="TCN62049.1"/>
    </source>
</evidence>
<dbReference type="InterPro" id="IPR059177">
    <property type="entry name" value="GH29D-like_dom"/>
</dbReference>
<keyword evidence="4" id="KW-0378">Hydrolase</keyword>
<keyword evidence="12" id="KW-1185">Reference proteome</keyword>
<dbReference type="GO" id="GO:0016020">
    <property type="term" value="C:membrane"/>
    <property type="evidence" value="ECO:0007669"/>
    <property type="project" value="TreeGrafter"/>
</dbReference>
<dbReference type="Pfam" id="PF02838">
    <property type="entry name" value="Glyco_hydro_20b"/>
    <property type="match status" value="1"/>
</dbReference>
<proteinExistence type="inferred from homology"/>
<keyword evidence="7" id="KW-0732">Signal</keyword>
<comment type="similarity">
    <text evidence="2">Belongs to the glycosyl hydrolase 20 family.</text>
</comment>
<feature type="chain" id="PRO_5020679586" description="beta-N-acetylhexosaminidase" evidence="7">
    <location>
        <begin position="22"/>
        <end position="626"/>
    </location>
</feature>
<dbReference type="Gene3D" id="3.20.20.80">
    <property type="entry name" value="Glycosidases"/>
    <property type="match status" value="1"/>
</dbReference>
<dbReference type="InterPro" id="IPR025705">
    <property type="entry name" value="Beta_hexosaminidase_sua/sub"/>
</dbReference>
<sequence length="626" mass="69500">MKRTLMVAALLGAIGCGSALAQKEASSQLLGLIPMPAQVEVLDGSFALGGKATIAASSKDEKNVGSFIASILKGKGVKAKEISKKGATITLSINKTADSRFGDEGYVLTVNQSGVTITANAGAGLFYGAQTLMQLFPADKSAALSVPYVQIVDNPAFKWRGMMLDVSRHMMPVEFVKHYIDMLAQYKINTFHWHLTDDQGWRIEIKKYPKLAEISSKRKGTLVGWYGDYPSMKEFKFDGLEHGGYYTQKQIKEVVAYAAKRYITVVPEIEMPGHSVSVLAAYPELACKPGKYEVATYWGVFDDIVCPTEQTIKFFEDVLSEVIELFPSTYIHIGGDEAPKTVWKESQYVQDLMKREGITDVEKVQGWFNRRIEDFLKQHNRKLIGWDEILEGGISENATVMSWRGEKGGIEAANHGNDVVMSPASGAMYFDHAQGKVEYEPKGIGRREGNATLYRVYSYNPIPKEIAADKRQHILGAQANIWTEYITNPDAVNYVVYPRILALSESLWEPAEAKNWSDFTARMPKHFQKFEAMKLSYRIPEPFGLEQMDKKGTEFTITLSTPFEGATIRYTTDGSMPTANSDAYTGPISLKAPNGEKITFRAVTFLKDGRTSAPAEVVFNNGNGTK</sequence>
<dbReference type="EMBL" id="SLWB01000021">
    <property type="protein sequence ID" value="TCN62049.1"/>
    <property type="molecule type" value="Genomic_DNA"/>
</dbReference>
<dbReference type="InterPro" id="IPR015882">
    <property type="entry name" value="HEX_bac_N"/>
</dbReference>
<dbReference type="InterPro" id="IPR015883">
    <property type="entry name" value="Glyco_hydro_20_cat"/>
</dbReference>
<feature type="domain" description="GH29D-like beta-sandwich" evidence="10">
    <location>
        <begin position="556"/>
        <end position="613"/>
    </location>
</feature>
<comment type="catalytic activity">
    <reaction evidence="1">
        <text>Hydrolysis of terminal non-reducing N-acetyl-D-hexosamine residues in N-acetyl-beta-D-hexosaminides.</text>
        <dbReference type="EC" id="3.2.1.52"/>
    </reaction>
</comment>
<dbReference type="PANTHER" id="PTHR22600">
    <property type="entry name" value="BETA-HEXOSAMINIDASE"/>
    <property type="match status" value="1"/>
</dbReference>
<evidence type="ECO:0000256" key="1">
    <source>
        <dbReference type="ARBA" id="ARBA00001231"/>
    </source>
</evidence>
<name>A0A4R2EDL1_9BACT</name>
<dbReference type="AlphaFoldDB" id="A0A4R2EDL1"/>
<dbReference type="GO" id="GO:0005975">
    <property type="term" value="P:carbohydrate metabolic process"/>
    <property type="evidence" value="ECO:0007669"/>
    <property type="project" value="InterPro"/>
</dbReference>
<evidence type="ECO:0000259" key="9">
    <source>
        <dbReference type="Pfam" id="PF02838"/>
    </source>
</evidence>
<dbReference type="Gene3D" id="3.30.379.10">
    <property type="entry name" value="Chitobiase/beta-hexosaminidase domain 2-like"/>
    <property type="match status" value="1"/>
</dbReference>
<dbReference type="RefSeq" id="WP_131840516.1">
    <property type="nucleotide sequence ID" value="NZ_SLWB01000021.1"/>
</dbReference>
<evidence type="ECO:0000256" key="3">
    <source>
        <dbReference type="ARBA" id="ARBA00012663"/>
    </source>
</evidence>
<dbReference type="Pfam" id="PF13290">
    <property type="entry name" value="CHB_HEX_C_1"/>
    <property type="match status" value="1"/>
</dbReference>
<evidence type="ECO:0000259" key="10">
    <source>
        <dbReference type="Pfam" id="PF13290"/>
    </source>
</evidence>
<feature type="active site" description="Proton donor" evidence="6">
    <location>
        <position position="337"/>
    </location>
</feature>
<dbReference type="InterPro" id="IPR017853">
    <property type="entry name" value="GH"/>
</dbReference>
<evidence type="ECO:0000256" key="2">
    <source>
        <dbReference type="ARBA" id="ARBA00006285"/>
    </source>
</evidence>
<evidence type="ECO:0000256" key="6">
    <source>
        <dbReference type="PIRSR" id="PIRSR625705-1"/>
    </source>
</evidence>
<dbReference type="InterPro" id="IPR029018">
    <property type="entry name" value="Hex-like_dom2"/>
</dbReference>
<evidence type="ECO:0000256" key="4">
    <source>
        <dbReference type="ARBA" id="ARBA00022801"/>
    </source>
</evidence>
<dbReference type="CDD" id="cd06563">
    <property type="entry name" value="GH20_chitobiase-like"/>
    <property type="match status" value="1"/>
</dbReference>
<evidence type="ECO:0000256" key="7">
    <source>
        <dbReference type="SAM" id="SignalP"/>
    </source>
</evidence>
<dbReference type="OrthoDB" id="1090159at2"/>
<reference evidence="11 12" key="1">
    <citation type="submission" date="2019-03" db="EMBL/GenBank/DDBJ databases">
        <title>Genomic Encyclopedia of Archaeal and Bacterial Type Strains, Phase II (KMG-II): from individual species to whole genera.</title>
        <authorList>
            <person name="Goeker M."/>
        </authorList>
    </citation>
    <scope>NUCLEOTIDE SEQUENCE [LARGE SCALE GENOMIC DNA]</scope>
    <source>
        <strain evidence="11 12">RL-C</strain>
    </source>
</reference>
<dbReference type="SUPFAM" id="SSF55545">
    <property type="entry name" value="beta-N-acetylhexosaminidase-like domain"/>
    <property type="match status" value="1"/>
</dbReference>
<evidence type="ECO:0000256" key="5">
    <source>
        <dbReference type="ARBA" id="ARBA00023295"/>
    </source>
</evidence>
<feature type="domain" description="Beta-hexosaminidase bacterial type N-terminal" evidence="9">
    <location>
        <begin position="31"/>
        <end position="153"/>
    </location>
</feature>
<feature type="signal peptide" evidence="7">
    <location>
        <begin position="1"/>
        <end position="21"/>
    </location>
</feature>